<evidence type="ECO:0000313" key="2">
    <source>
        <dbReference type="Proteomes" id="UP001228581"/>
    </source>
</evidence>
<evidence type="ECO:0008006" key="3">
    <source>
        <dbReference type="Google" id="ProtNLM"/>
    </source>
</evidence>
<dbReference type="RefSeq" id="WP_314000895.1">
    <property type="nucleotide sequence ID" value="NZ_JASJOR010000002.1"/>
</dbReference>
<dbReference type="PROSITE" id="PS51257">
    <property type="entry name" value="PROKAR_LIPOPROTEIN"/>
    <property type="match status" value="1"/>
</dbReference>
<evidence type="ECO:0000313" key="1">
    <source>
        <dbReference type="EMBL" id="MDJ1496244.1"/>
    </source>
</evidence>
<dbReference type="Pfam" id="PF20329">
    <property type="entry name" value="DUF6624"/>
    <property type="match status" value="1"/>
</dbReference>
<dbReference type="Proteomes" id="UP001228581">
    <property type="component" value="Unassembled WGS sequence"/>
</dbReference>
<organism evidence="1 2">
    <name type="scientific">Xanthocytophaga flava</name>
    <dbReference type="NCBI Taxonomy" id="3048013"/>
    <lineage>
        <taxon>Bacteria</taxon>
        <taxon>Pseudomonadati</taxon>
        <taxon>Bacteroidota</taxon>
        <taxon>Cytophagia</taxon>
        <taxon>Cytophagales</taxon>
        <taxon>Rhodocytophagaceae</taxon>
        <taxon>Xanthocytophaga</taxon>
    </lineage>
</organism>
<name>A0ABT7CR71_9BACT</name>
<dbReference type="EMBL" id="JASJOT010000020">
    <property type="protein sequence ID" value="MDJ1496244.1"/>
    <property type="molecule type" value="Genomic_DNA"/>
</dbReference>
<gene>
    <name evidence="1" type="ORF">QNI19_25120</name>
</gene>
<dbReference type="InterPro" id="IPR046732">
    <property type="entry name" value="DUF6624"/>
</dbReference>
<protein>
    <recommendedName>
        <fullName evidence="3">Lipoprotein</fullName>
    </recommendedName>
</protein>
<comment type="caution">
    <text evidence="1">The sequence shown here is derived from an EMBL/GenBank/DDBJ whole genome shotgun (WGS) entry which is preliminary data.</text>
</comment>
<reference evidence="1 2" key="1">
    <citation type="submission" date="2023-05" db="EMBL/GenBank/DDBJ databases">
        <authorList>
            <person name="Zhang X."/>
        </authorList>
    </citation>
    <scope>NUCLEOTIDE SEQUENCE [LARGE SCALE GENOMIC DNA]</scope>
    <source>
        <strain evidence="1 2">DM2B3-1</strain>
    </source>
</reference>
<accession>A0ABT7CR71</accession>
<keyword evidence="2" id="KW-1185">Reference proteome</keyword>
<sequence length="282" mass="32204">MRQIFIIVSFFLLTLSSCKTAERHKSDNLRKLSDKEILEHAKARNYVTDKTIFTDSLGTIKSRESVQKESSDEVFGDFYVNVKDEIVKVVLRKATREDKILVEKLKAAFEESEPISLVSVNCSEIATIMDQVYETDQSNRSEGTVKDNAIDKKNQQLVISIIENCGFPTAEVHGSKSVDAAFLVIQHAGKNVREKYFPLIKRSADKGDLQWSKVALMEDRMLMDRGEKQKYGSQVTKANGSDKWVLYPLQDPENVNKIREEVGLGPIEEYLEHFGIDYRRDK</sequence>
<proteinExistence type="predicted"/>